<feature type="transmembrane region" description="Helical" evidence="5">
    <location>
        <begin position="77"/>
        <end position="97"/>
    </location>
</feature>
<organism evidence="6 7">
    <name type="scientific">Patulibacter medicamentivorans</name>
    <dbReference type="NCBI Taxonomy" id="1097667"/>
    <lineage>
        <taxon>Bacteria</taxon>
        <taxon>Bacillati</taxon>
        <taxon>Actinomycetota</taxon>
        <taxon>Thermoleophilia</taxon>
        <taxon>Solirubrobacterales</taxon>
        <taxon>Patulibacteraceae</taxon>
        <taxon>Patulibacter</taxon>
    </lineage>
</organism>
<dbReference type="EMBL" id="AGUD01000042">
    <property type="protein sequence ID" value="EHN12172.1"/>
    <property type="molecule type" value="Genomic_DNA"/>
</dbReference>
<sequence>MPTLAVTGALAAIVLLLPVRVWLQRRWTGSSGIVLGRVPAGPPRTARALLALGTLLTGLGPLLHLTGVDWAWDPADALLAHTVGVLLLVGGTGWAFWAQLTMREAWRVGQDDHERLRLVTSGPFARVRHPIYSGMVAIALGVTLIDPTAVGLAGAAILAVGAIVQAIRVEEPHLRELHGTAYWAWARKTGRFLPRLR</sequence>
<dbReference type="Gene3D" id="1.20.120.1630">
    <property type="match status" value="1"/>
</dbReference>
<evidence type="ECO:0000256" key="4">
    <source>
        <dbReference type="ARBA" id="ARBA00023136"/>
    </source>
</evidence>
<dbReference type="Pfam" id="PF04191">
    <property type="entry name" value="PEMT"/>
    <property type="match status" value="1"/>
</dbReference>
<comment type="caution">
    <text evidence="6">The sequence shown here is derived from an EMBL/GenBank/DDBJ whole genome shotgun (WGS) entry which is preliminary data.</text>
</comment>
<evidence type="ECO:0000256" key="2">
    <source>
        <dbReference type="ARBA" id="ARBA00022692"/>
    </source>
</evidence>
<evidence type="ECO:0000256" key="1">
    <source>
        <dbReference type="ARBA" id="ARBA00004127"/>
    </source>
</evidence>
<feature type="transmembrane region" description="Helical" evidence="5">
    <location>
        <begin position="131"/>
        <end position="164"/>
    </location>
</feature>
<keyword evidence="3 5" id="KW-1133">Transmembrane helix</keyword>
<gene>
    <name evidence="6" type="ORF">PAI11_09140</name>
</gene>
<evidence type="ECO:0000256" key="3">
    <source>
        <dbReference type="ARBA" id="ARBA00022989"/>
    </source>
</evidence>
<feature type="transmembrane region" description="Helical" evidence="5">
    <location>
        <begin position="47"/>
        <end position="65"/>
    </location>
</feature>
<name>H0E2A1_9ACTN</name>
<evidence type="ECO:0000256" key="5">
    <source>
        <dbReference type="SAM" id="Phobius"/>
    </source>
</evidence>
<dbReference type="RefSeq" id="WP_007571397.1">
    <property type="nucleotide sequence ID" value="NZ_AGUD01000042.1"/>
</dbReference>
<evidence type="ECO:0000313" key="7">
    <source>
        <dbReference type="Proteomes" id="UP000005143"/>
    </source>
</evidence>
<keyword evidence="2 5" id="KW-0812">Transmembrane</keyword>
<dbReference type="PANTHER" id="PTHR43847:SF1">
    <property type="entry name" value="BLL3993 PROTEIN"/>
    <property type="match status" value="1"/>
</dbReference>
<dbReference type="InterPro" id="IPR052527">
    <property type="entry name" value="Metal_cation-efflux_comp"/>
</dbReference>
<dbReference type="Proteomes" id="UP000005143">
    <property type="component" value="Unassembled WGS sequence"/>
</dbReference>
<proteinExistence type="predicted"/>
<comment type="subcellular location">
    <subcellularLocation>
        <location evidence="1">Endomembrane system</location>
        <topology evidence="1">Multi-pass membrane protein</topology>
    </subcellularLocation>
</comment>
<keyword evidence="7" id="KW-1185">Reference proteome</keyword>
<reference evidence="6 7" key="1">
    <citation type="journal article" date="2013" name="Biodegradation">
        <title>Quantitative proteomic analysis of ibuprofen-degrading Patulibacter sp. strain I11.</title>
        <authorList>
            <person name="Almeida B."/>
            <person name="Kjeldal H."/>
            <person name="Lolas I."/>
            <person name="Knudsen A.D."/>
            <person name="Carvalho G."/>
            <person name="Nielsen K.L."/>
            <person name="Barreto Crespo M.T."/>
            <person name="Stensballe A."/>
            <person name="Nielsen J.L."/>
        </authorList>
    </citation>
    <scope>NUCLEOTIDE SEQUENCE [LARGE SCALE GENOMIC DNA]</scope>
    <source>
        <strain evidence="6 7">I11</strain>
    </source>
</reference>
<evidence type="ECO:0000313" key="6">
    <source>
        <dbReference type="EMBL" id="EHN12172.1"/>
    </source>
</evidence>
<accession>H0E2A1</accession>
<dbReference type="PANTHER" id="PTHR43847">
    <property type="entry name" value="BLL3993 PROTEIN"/>
    <property type="match status" value="1"/>
</dbReference>
<dbReference type="AlphaFoldDB" id="H0E2A1"/>
<dbReference type="InterPro" id="IPR007318">
    <property type="entry name" value="Phopholipid_MeTrfase"/>
</dbReference>
<evidence type="ECO:0008006" key="8">
    <source>
        <dbReference type="Google" id="ProtNLM"/>
    </source>
</evidence>
<keyword evidence="4 5" id="KW-0472">Membrane</keyword>
<dbReference type="GO" id="GO:0012505">
    <property type="term" value="C:endomembrane system"/>
    <property type="evidence" value="ECO:0007669"/>
    <property type="project" value="UniProtKB-SubCell"/>
</dbReference>
<protein>
    <recommendedName>
        <fullName evidence="8">Isoprenylcysteine carboxyl methyltransferase</fullName>
    </recommendedName>
</protein>